<dbReference type="SMART" id="SM00666">
    <property type="entry name" value="PB1"/>
    <property type="match status" value="1"/>
</dbReference>
<feature type="compositionally biased region" description="Low complexity" evidence="1">
    <location>
        <begin position="247"/>
        <end position="270"/>
    </location>
</feature>
<dbReference type="KEGG" id="aqu:100632865"/>
<reference evidence="4" key="1">
    <citation type="journal article" date="2010" name="Nature">
        <title>The Amphimedon queenslandica genome and the evolution of animal complexity.</title>
        <authorList>
            <person name="Srivastava M."/>
            <person name="Simakov O."/>
            <person name="Chapman J."/>
            <person name="Fahey B."/>
            <person name="Gauthier M.E."/>
            <person name="Mitros T."/>
            <person name="Richards G.S."/>
            <person name="Conaco C."/>
            <person name="Dacre M."/>
            <person name="Hellsten U."/>
            <person name="Larroux C."/>
            <person name="Putnam N.H."/>
            <person name="Stanke M."/>
            <person name="Adamska M."/>
            <person name="Darling A."/>
            <person name="Degnan S.M."/>
            <person name="Oakley T.H."/>
            <person name="Plachetzki D.C."/>
            <person name="Zhai Y."/>
            <person name="Adamski M."/>
            <person name="Calcino A."/>
            <person name="Cummins S.F."/>
            <person name="Goodstein D.M."/>
            <person name="Harris C."/>
            <person name="Jackson D.J."/>
            <person name="Leys S.P."/>
            <person name="Shu S."/>
            <person name="Woodcroft B.J."/>
            <person name="Vervoort M."/>
            <person name="Kosik K.S."/>
            <person name="Manning G."/>
            <person name="Degnan B.M."/>
            <person name="Rokhsar D.S."/>
        </authorList>
    </citation>
    <scope>NUCLEOTIDE SEQUENCE [LARGE SCALE GENOMIC DNA]</scope>
</reference>
<feature type="region of interest" description="Disordered" evidence="1">
    <location>
        <begin position="206"/>
        <end position="374"/>
    </location>
</feature>
<name>A0A1X7VJM4_AMPQE</name>
<dbReference type="eggNOG" id="ENOG502QR6R">
    <property type="taxonomic scope" value="Eukaryota"/>
</dbReference>
<dbReference type="Pfam" id="PF00564">
    <property type="entry name" value="PB1"/>
    <property type="match status" value="1"/>
</dbReference>
<feature type="compositionally biased region" description="Low complexity" evidence="1">
    <location>
        <begin position="318"/>
        <end position="336"/>
    </location>
</feature>
<dbReference type="EnsemblMetazoa" id="Aqu2.1.40015_001">
    <property type="protein sequence ID" value="Aqu2.1.40015_001"/>
    <property type="gene ID" value="Aqu2.1.40015"/>
</dbReference>
<protein>
    <recommendedName>
        <fullName evidence="2">PB1 domain-containing protein</fullName>
    </recommendedName>
</protein>
<evidence type="ECO:0000313" key="3">
    <source>
        <dbReference type="EnsemblMetazoa" id="Aqu2.1.40015_001"/>
    </source>
</evidence>
<feature type="compositionally biased region" description="Pro residues" evidence="1">
    <location>
        <begin position="230"/>
        <end position="246"/>
    </location>
</feature>
<dbReference type="OrthoDB" id="1594986at2759"/>
<dbReference type="GO" id="GO:0070971">
    <property type="term" value="C:endoplasmic reticulum exit site"/>
    <property type="evidence" value="ECO:0007669"/>
    <property type="project" value="TreeGrafter"/>
</dbReference>
<dbReference type="PANTHER" id="PTHR15335:SF7">
    <property type="entry name" value="PROTEIN TFG"/>
    <property type="match status" value="1"/>
</dbReference>
<dbReference type="InterPro" id="IPR033512">
    <property type="entry name" value="TFG"/>
</dbReference>
<proteinExistence type="predicted"/>
<dbReference type="GO" id="GO:0048208">
    <property type="term" value="P:COPII vesicle coating"/>
    <property type="evidence" value="ECO:0007669"/>
    <property type="project" value="InterPro"/>
</dbReference>
<reference evidence="3" key="2">
    <citation type="submission" date="2017-05" db="UniProtKB">
        <authorList>
            <consortium name="EnsemblMetazoa"/>
        </authorList>
    </citation>
    <scope>IDENTIFICATION</scope>
</reference>
<dbReference type="EnsemblMetazoa" id="XM_003384062.3">
    <property type="protein sequence ID" value="XP_003384110.3"/>
    <property type="gene ID" value="LOC100632865"/>
</dbReference>
<evidence type="ECO:0000259" key="2">
    <source>
        <dbReference type="PROSITE" id="PS51745"/>
    </source>
</evidence>
<organism evidence="3">
    <name type="scientific">Amphimedon queenslandica</name>
    <name type="common">Sponge</name>
    <dbReference type="NCBI Taxonomy" id="400682"/>
    <lineage>
        <taxon>Eukaryota</taxon>
        <taxon>Metazoa</taxon>
        <taxon>Porifera</taxon>
        <taxon>Demospongiae</taxon>
        <taxon>Heteroscleromorpha</taxon>
        <taxon>Haplosclerida</taxon>
        <taxon>Niphatidae</taxon>
        <taxon>Amphimedon</taxon>
    </lineage>
</organism>
<gene>
    <name evidence="3" type="primary">100632865</name>
</gene>
<accession>A0A1X7VJM4</accession>
<dbReference type="Gene3D" id="3.10.20.90">
    <property type="entry name" value="Phosphatidylinositol 3-kinase Catalytic Subunit, Chain A, domain 1"/>
    <property type="match status" value="1"/>
</dbReference>
<dbReference type="STRING" id="400682.A0A1X7VJM4"/>
<dbReference type="PANTHER" id="PTHR15335">
    <property type="entry name" value="PROTEIN TFG"/>
    <property type="match status" value="1"/>
</dbReference>
<dbReference type="AlphaFoldDB" id="A0A1X7VJM4"/>
<sequence length="374" mass="40042">MSHQSSKGDILKVRLGNDLRRLVLYNTHISYDDLVLMLQRVYGGKLKSTDEVTLKYYDDDDDLITIADADDFAHAREYSSTGIVKVVIYVNGCDTGYGQLMNPKDIRRELADVRNKVNSLVDSFDAMHMNSNQAHGPLDSLSASTATTVAPTQAMEGVPFITAVTEGISAFDPLKSSRDHSTITTTVTTQLPVTSTISQVNATSTASGSTSHLFSGQNGGSFLDSTGTTQPPPPQLQVPQSQPQPQPQVQIPQAATQIPQATPGQFAQQPTAPPPASTPQPTSYSPYPSQSSQQTGYPGSSAPGQYPYPGQSQYPTSTGNQYPPQQPQTNTSYTPYGSGAPYQQPPTGSYAQPPQGGRGYPAGPSRNSPYRVGY</sequence>
<dbReference type="InParanoid" id="A0A1X7VJM4"/>
<keyword evidence="4" id="KW-1185">Reference proteome</keyword>
<dbReference type="GO" id="GO:0042802">
    <property type="term" value="F:identical protein binding"/>
    <property type="evidence" value="ECO:0007669"/>
    <property type="project" value="InterPro"/>
</dbReference>
<evidence type="ECO:0000313" key="4">
    <source>
        <dbReference type="Proteomes" id="UP000007879"/>
    </source>
</evidence>
<dbReference type="InterPro" id="IPR000270">
    <property type="entry name" value="PB1_dom"/>
</dbReference>
<feature type="domain" description="PB1" evidence="2">
    <location>
        <begin position="8"/>
        <end position="93"/>
    </location>
</feature>
<dbReference type="SUPFAM" id="SSF54277">
    <property type="entry name" value="CAD &amp; PB1 domains"/>
    <property type="match status" value="1"/>
</dbReference>
<dbReference type="InterPro" id="IPR053793">
    <property type="entry name" value="PB1-like"/>
</dbReference>
<dbReference type="PROSITE" id="PS51745">
    <property type="entry name" value="PB1"/>
    <property type="match status" value="1"/>
</dbReference>
<feature type="compositionally biased region" description="Low complexity" evidence="1">
    <location>
        <begin position="279"/>
        <end position="301"/>
    </location>
</feature>
<dbReference type="OMA" id="YAIRQYK"/>
<feature type="compositionally biased region" description="Polar residues" evidence="1">
    <location>
        <begin position="206"/>
        <end position="216"/>
    </location>
</feature>
<dbReference type="Proteomes" id="UP000007879">
    <property type="component" value="Unassembled WGS sequence"/>
</dbReference>
<evidence type="ECO:0000256" key="1">
    <source>
        <dbReference type="SAM" id="MobiDB-lite"/>
    </source>
</evidence>